<organism evidence="9 10">
    <name type="scientific">Fasciola gigantica</name>
    <name type="common">Giant liver fluke</name>
    <dbReference type="NCBI Taxonomy" id="46835"/>
    <lineage>
        <taxon>Eukaryota</taxon>
        <taxon>Metazoa</taxon>
        <taxon>Spiralia</taxon>
        <taxon>Lophotrochozoa</taxon>
        <taxon>Platyhelminthes</taxon>
        <taxon>Trematoda</taxon>
        <taxon>Digenea</taxon>
        <taxon>Plagiorchiida</taxon>
        <taxon>Echinostomata</taxon>
        <taxon>Echinostomatoidea</taxon>
        <taxon>Fasciolidae</taxon>
        <taxon>Fasciola</taxon>
    </lineage>
</organism>
<feature type="domain" description="Grh/CP2 DB" evidence="8">
    <location>
        <begin position="73"/>
        <end position="299"/>
    </location>
</feature>
<evidence type="ECO:0000313" key="10">
    <source>
        <dbReference type="Proteomes" id="UP000316759"/>
    </source>
</evidence>
<dbReference type="OrthoDB" id="9996779at2759"/>
<evidence type="ECO:0000259" key="8">
    <source>
        <dbReference type="PROSITE" id="PS51968"/>
    </source>
</evidence>
<dbReference type="GO" id="GO:0001228">
    <property type="term" value="F:DNA-binding transcription activator activity, RNA polymerase II-specific"/>
    <property type="evidence" value="ECO:0007669"/>
    <property type="project" value="TreeGrafter"/>
</dbReference>
<comment type="caution">
    <text evidence="9">The sequence shown here is derived from an EMBL/GenBank/DDBJ whole genome shotgun (WGS) entry which is preliminary data.</text>
</comment>
<feature type="region of interest" description="Disordered" evidence="7">
    <location>
        <begin position="67"/>
        <end position="87"/>
    </location>
</feature>
<proteinExistence type="predicted"/>
<dbReference type="EMBL" id="SUNJ01003955">
    <property type="protein sequence ID" value="TPP64855.1"/>
    <property type="molecule type" value="Genomic_DNA"/>
</dbReference>
<dbReference type="InterPro" id="IPR057520">
    <property type="entry name" value="GRHL1/CP2_C"/>
</dbReference>
<evidence type="ECO:0000256" key="3">
    <source>
        <dbReference type="ARBA" id="ARBA00023125"/>
    </source>
</evidence>
<dbReference type="AlphaFoldDB" id="A0A504YWJ2"/>
<dbReference type="Pfam" id="PF04516">
    <property type="entry name" value="CP2"/>
    <property type="match status" value="1"/>
</dbReference>
<name>A0A504YWJ2_FASGI</name>
<evidence type="ECO:0000256" key="7">
    <source>
        <dbReference type="SAM" id="MobiDB-lite"/>
    </source>
</evidence>
<dbReference type="PANTHER" id="PTHR11037">
    <property type="entry name" value="TRANSCRIPTION FACTOR CP2"/>
    <property type="match status" value="1"/>
</dbReference>
<evidence type="ECO:0000256" key="6">
    <source>
        <dbReference type="PROSITE-ProRule" id="PRU01313"/>
    </source>
</evidence>
<evidence type="ECO:0000256" key="4">
    <source>
        <dbReference type="ARBA" id="ARBA00023163"/>
    </source>
</evidence>
<dbReference type="Pfam" id="PF25416">
    <property type="entry name" value="GRHL1_C"/>
    <property type="match status" value="1"/>
</dbReference>
<dbReference type="Proteomes" id="UP000316759">
    <property type="component" value="Unassembled WGS sequence"/>
</dbReference>
<keyword evidence="4" id="KW-0804">Transcription</keyword>
<dbReference type="InterPro" id="IPR007604">
    <property type="entry name" value="CP2"/>
</dbReference>
<feature type="compositionally biased region" description="Low complexity" evidence="7">
    <location>
        <begin position="389"/>
        <end position="405"/>
    </location>
</feature>
<comment type="subcellular location">
    <subcellularLocation>
        <location evidence="1 6">Nucleus</location>
    </subcellularLocation>
</comment>
<dbReference type="STRING" id="46835.A0A504YWJ2"/>
<protein>
    <submittedName>
        <fullName evidence="9">Transcription factor CP2</fullName>
    </submittedName>
</protein>
<dbReference type="PANTHER" id="PTHR11037:SF21">
    <property type="entry name" value="GEMINI, ISOFORM C"/>
    <property type="match status" value="1"/>
</dbReference>
<evidence type="ECO:0000256" key="1">
    <source>
        <dbReference type="ARBA" id="ARBA00004123"/>
    </source>
</evidence>
<feature type="compositionally biased region" description="Basic and acidic residues" evidence="7">
    <location>
        <begin position="244"/>
        <end position="262"/>
    </location>
</feature>
<dbReference type="GO" id="GO:0000978">
    <property type="term" value="F:RNA polymerase II cis-regulatory region sequence-specific DNA binding"/>
    <property type="evidence" value="ECO:0007669"/>
    <property type="project" value="TreeGrafter"/>
</dbReference>
<keyword evidence="3 6" id="KW-0238">DNA-binding</keyword>
<reference evidence="9 10" key="1">
    <citation type="submission" date="2019-04" db="EMBL/GenBank/DDBJ databases">
        <title>Annotation for the trematode Fasciola gigantica.</title>
        <authorList>
            <person name="Choi Y.-J."/>
        </authorList>
    </citation>
    <scope>NUCLEOTIDE SEQUENCE [LARGE SCALE GENOMIC DNA]</scope>
    <source>
        <strain evidence="9">Uganda_cow_1</strain>
    </source>
</reference>
<evidence type="ECO:0000313" key="9">
    <source>
        <dbReference type="EMBL" id="TPP64855.1"/>
    </source>
</evidence>
<keyword evidence="10" id="KW-1185">Reference proteome</keyword>
<dbReference type="InterPro" id="IPR040167">
    <property type="entry name" value="TF_CP2-like"/>
</dbReference>
<keyword evidence="2" id="KW-0805">Transcription regulation</keyword>
<feature type="compositionally biased region" description="Basic and acidic residues" evidence="7">
    <location>
        <begin position="600"/>
        <end position="614"/>
    </location>
</feature>
<evidence type="ECO:0000256" key="2">
    <source>
        <dbReference type="ARBA" id="ARBA00023015"/>
    </source>
</evidence>
<dbReference type="GO" id="GO:0005634">
    <property type="term" value="C:nucleus"/>
    <property type="evidence" value="ECO:0007669"/>
    <property type="project" value="UniProtKB-SubCell"/>
</dbReference>
<feature type="region of interest" description="Disordered" evidence="7">
    <location>
        <begin position="583"/>
        <end position="623"/>
    </location>
</feature>
<gene>
    <name evidence="9" type="ORF">FGIG_09205</name>
</gene>
<sequence length="829" mass="91388">MNPIWYFDEVDLSTSFDDSMNGIGADFVNSMFNMRDALSALPACEEPLLPGDIKLECNSGAPIQVERSETQPSGSHSFETTLRASTSSATRYTEDPLTYLNQDQTYELVMVCSVPAITKIKSVIKVRFHDYQMELKEQEHLENWRKAHPGERMLDVDLTRSCGYEDLTVDECSPNTIICLWNAEECTVGLRVHCLGTEFTERKHGGEKGISFRIQVDYLNVETGCPLETCACQVKVFRMKGADRKHRTDREKLERKSREGRSVYKPSIPVTKLLPLPTRRVKSQTANTMSPSSMNPLSPSIDQNIFGQLSHVDLGVPNSPAAVTVTPNSSGSAEFHCRGTKPICSPTTPHYTTSTHLGSCPKVGVLVRSDNGTQFTVPGQVLSCRARRSSPGPHLSPSPSRHLPGTNAVSAMHRRRRQRGLDACTGSCSSCGRSCRNSNSRWVKTNKTRACCPHWDTPGSRSKQPSWLSEKRRASCSYERSSAVSIPVRLTQVAPVEAEKEIPTGPKVRELSTSAESSFGNDELSKWTLIDAQDDETPASSSTVQSRLNSAQTTASTAVGAPTTMCGHTSPTVDMCSSDVRCSPSPPCSPQTRGDAVARSQEKGTLDRAPEPIEHSPSSQTHCGEGLSVEVAAVPIPGDVPQSASASTVPHIHAGMSAAEVVEWFRASNFGNLVEKFQTFTDDLFSECQTFALIVLIEPRLFVPGRDMLRLTKEDFLSLCGAVEGLRLHNAFYNKPPRPRCTLYVSRKEKAVYQALMLYELTRDELLRQVAPVISLRTDQINTMCVYTGHSIPVLLTNELVSQLDDHSCYHIEIGWNAQRKANVFLRPV</sequence>
<feature type="compositionally biased region" description="Polar residues" evidence="7">
    <location>
        <begin position="70"/>
        <end position="79"/>
    </location>
</feature>
<keyword evidence="5 6" id="KW-0539">Nucleus</keyword>
<accession>A0A504YWJ2</accession>
<feature type="region of interest" description="Disordered" evidence="7">
    <location>
        <begin position="386"/>
        <end position="406"/>
    </location>
</feature>
<dbReference type="PROSITE" id="PS51968">
    <property type="entry name" value="GRH_CP2_DB"/>
    <property type="match status" value="1"/>
</dbReference>
<evidence type="ECO:0000256" key="5">
    <source>
        <dbReference type="ARBA" id="ARBA00023242"/>
    </source>
</evidence>
<feature type="region of interest" description="Disordered" evidence="7">
    <location>
        <begin position="244"/>
        <end position="263"/>
    </location>
</feature>